<keyword evidence="1" id="KW-0812">Transmembrane</keyword>
<evidence type="ECO:0000256" key="1">
    <source>
        <dbReference type="SAM" id="Phobius"/>
    </source>
</evidence>
<sequence length="92" mass="10420">MASLWFLAGNWIDLVIQVVFVLLYIAALADFGKPYFVTAHFMVSSFLETLFYLTLVLSTPHKMWFLMAALITALLGLFSYRILSRFLGTSSS</sequence>
<keyword evidence="1" id="KW-0472">Membrane</keyword>
<reference evidence="3" key="1">
    <citation type="submission" date="2008-08" db="EMBL/GenBank/DDBJ databases">
        <title>The complete genome sequence of Coprothermobacter proteolyticus strain ATCC 5245 / DSM 5265 / BT.</title>
        <authorList>
            <person name="Dodson R.J."/>
            <person name="Durkin A.S."/>
            <person name="Wu M."/>
            <person name="Eisen J."/>
            <person name="Sutton G."/>
        </authorList>
    </citation>
    <scope>NUCLEOTIDE SEQUENCE [LARGE SCALE GENOMIC DNA]</scope>
    <source>
        <strain evidence="3">ATCC 35245 / DSM 5265 / OCM 4 / BT</strain>
    </source>
</reference>
<gene>
    <name evidence="2" type="ordered locus">COPRO5265_1138</name>
</gene>
<feature type="transmembrane region" description="Helical" evidence="1">
    <location>
        <begin position="6"/>
        <end position="28"/>
    </location>
</feature>
<evidence type="ECO:0000313" key="2">
    <source>
        <dbReference type="EMBL" id="ACI17375.1"/>
    </source>
</evidence>
<keyword evidence="3" id="KW-1185">Reference proteome</keyword>
<dbReference type="STRING" id="309798.COPRO5265_01810"/>
<name>B5Y9K1_COPPD</name>
<evidence type="ECO:0000313" key="3">
    <source>
        <dbReference type="Proteomes" id="UP000001732"/>
    </source>
</evidence>
<dbReference type="Proteomes" id="UP000001732">
    <property type="component" value="Chromosome"/>
</dbReference>
<organism evidence="2 3">
    <name type="scientific">Coprothermobacter proteolyticus (strain ATCC 35245 / DSM 5265 / OCM 4 / BT)</name>
    <dbReference type="NCBI Taxonomy" id="309798"/>
    <lineage>
        <taxon>Bacteria</taxon>
        <taxon>Pseudomonadati</taxon>
        <taxon>Coprothermobacterota</taxon>
        <taxon>Coprothermobacteria</taxon>
        <taxon>Coprothermobacterales</taxon>
        <taxon>Coprothermobacteraceae</taxon>
        <taxon>Coprothermobacter</taxon>
    </lineage>
</organism>
<accession>B5Y9K1</accession>
<feature type="transmembrane region" description="Helical" evidence="1">
    <location>
        <begin position="63"/>
        <end position="83"/>
    </location>
</feature>
<protein>
    <submittedName>
        <fullName evidence="2">Amino acid permease, putative</fullName>
    </submittedName>
</protein>
<feature type="transmembrane region" description="Helical" evidence="1">
    <location>
        <begin position="35"/>
        <end position="57"/>
    </location>
</feature>
<reference evidence="2 3" key="2">
    <citation type="journal article" date="2014" name="Genome Announc.">
        <title>Complete Genome Sequence of Coprothermobacter proteolyticus DSM 5265.</title>
        <authorList>
            <person name="Alexiev A."/>
            <person name="Coil D.A."/>
            <person name="Badger J.H."/>
            <person name="Enticknap J."/>
            <person name="Ward N."/>
            <person name="Robb F.T."/>
            <person name="Eisen J.A."/>
        </authorList>
    </citation>
    <scope>NUCLEOTIDE SEQUENCE [LARGE SCALE GENOMIC DNA]</scope>
    <source>
        <strain evidence="3">ATCC 35245 / DSM 5265 / OCM 4 / BT</strain>
    </source>
</reference>
<dbReference type="EMBL" id="CP001145">
    <property type="protein sequence ID" value="ACI17375.1"/>
    <property type="molecule type" value="Genomic_DNA"/>
</dbReference>
<dbReference type="AlphaFoldDB" id="B5Y9K1"/>
<proteinExistence type="predicted"/>
<keyword evidence="1" id="KW-1133">Transmembrane helix</keyword>